<dbReference type="EMBL" id="VBQZ03000028">
    <property type="protein sequence ID" value="MXQ85723.1"/>
    <property type="molecule type" value="Genomic_DNA"/>
</dbReference>
<name>A0A6B0RE88_9CETA</name>
<dbReference type="AlphaFoldDB" id="A0A6B0RE88"/>
<dbReference type="Proteomes" id="UP000322234">
    <property type="component" value="Unassembled WGS sequence"/>
</dbReference>
<organism evidence="1 2">
    <name type="scientific">Bos mutus</name>
    <name type="common">wild yak</name>
    <dbReference type="NCBI Taxonomy" id="72004"/>
    <lineage>
        <taxon>Eukaryota</taxon>
        <taxon>Metazoa</taxon>
        <taxon>Chordata</taxon>
        <taxon>Craniata</taxon>
        <taxon>Vertebrata</taxon>
        <taxon>Euteleostomi</taxon>
        <taxon>Mammalia</taxon>
        <taxon>Eutheria</taxon>
        <taxon>Laurasiatheria</taxon>
        <taxon>Artiodactyla</taxon>
        <taxon>Ruminantia</taxon>
        <taxon>Pecora</taxon>
        <taxon>Bovidae</taxon>
        <taxon>Bovinae</taxon>
        <taxon>Bos</taxon>
    </lineage>
</organism>
<keyword evidence="2" id="KW-1185">Reference proteome</keyword>
<reference evidence="1" key="1">
    <citation type="submission" date="2019-10" db="EMBL/GenBank/DDBJ databases">
        <title>The sequence and de novo assembly of the wild yak genome.</title>
        <authorList>
            <person name="Liu Y."/>
        </authorList>
    </citation>
    <scope>NUCLEOTIDE SEQUENCE [LARGE SCALE GENOMIC DNA]</scope>
    <source>
        <strain evidence="1">WY2019</strain>
    </source>
</reference>
<accession>A0A6B0RE88</accession>
<evidence type="ECO:0000313" key="2">
    <source>
        <dbReference type="Proteomes" id="UP000322234"/>
    </source>
</evidence>
<protein>
    <submittedName>
        <fullName evidence="1">Uncharacterized protein</fullName>
    </submittedName>
</protein>
<sequence>MDVMAILHQMEHDNDSPSAKAADAQEVVCPTASPSCPSNAAKKLAWEKEADWRCPVRGVASPVHATHSFHEGALRRCHSSGAVLEGWKSAFTTLLLSSMVVTGEVKIFLDFYHCLWLMVLLSCKQNRFLQQRKHLIVLEAAYYLGNTGDHVAENGKRLLQKTMTETSKIRILSVVLNSLVSSFSENITELAGNGITWTYMCKLTSKPLGYIVPLGTCSVDPWTEEGQVWERLSIFQGLEAPKNLLHD</sequence>
<proteinExistence type="predicted"/>
<comment type="caution">
    <text evidence="1">The sequence shown here is derived from an EMBL/GenBank/DDBJ whole genome shotgun (WGS) entry which is preliminary data.</text>
</comment>
<evidence type="ECO:0000313" key="1">
    <source>
        <dbReference type="EMBL" id="MXQ85723.1"/>
    </source>
</evidence>
<gene>
    <name evidence="1" type="ORF">E5288_WYG016436</name>
</gene>